<sequence>MIIVSMLFMISPDLRGVDYYPYCAWIHADCSHLEVRFLAVHDPRHRDPQRRNDHDNIQGQGEAVAAPGQLEAAGDLHHRHRLRHLPRRHDRPLLLGHEEHRFLHQHVPCEATDGEGRDDVGTVPAGEHHQPGAHLRDALPQLVLRRAPRHAALRRLRSRADHRDAGDGVRHLGVRPYQGHRLGVGRRHLALQHRHLPPPRHLQVRRPLRPQRPRLGHPHRAQDCLHEQEGLRERGEGGAVGDGAEDAARAADAGDGGPPRRRRRRRAEQLQGALGDRRAGQAPRRGGPAARAQHAQGPDGVHRQAQGPRHGQRPAPLHRLKSTAGELARRRRRLRRARSPRLFSGAACMQLSLSSSSSVIPFFYIKF</sequence>
<feature type="region of interest" description="Disordered" evidence="1">
    <location>
        <begin position="194"/>
        <end position="331"/>
    </location>
</feature>
<feature type="compositionally biased region" description="Basic residues" evidence="1">
    <location>
        <begin position="194"/>
        <end position="219"/>
    </location>
</feature>
<reference evidence="3 4" key="2">
    <citation type="submission" date="2018-04" db="EMBL/GenBank/DDBJ databases">
        <title>OglaRS2 (Oryza glaberrima Reference Sequence Version 2).</title>
        <authorList>
            <person name="Zhang J."/>
            <person name="Kudrna D."/>
            <person name="Lee S."/>
            <person name="Talag J."/>
            <person name="Rajasekar S."/>
            <person name="Wing R.A."/>
        </authorList>
    </citation>
    <scope>NUCLEOTIDE SEQUENCE [LARGE SCALE GENOMIC DNA]</scope>
    <source>
        <strain evidence="3 4">cv. IRGC 96717</strain>
    </source>
</reference>
<name>I1QGT3_ORYGL</name>
<keyword evidence="2" id="KW-0732">Signal</keyword>
<dbReference type="Proteomes" id="UP000007306">
    <property type="component" value="Chromosome 8"/>
</dbReference>
<dbReference type="HOGENOM" id="CLU_755187_0_0_1"/>
<organism evidence="3 4">
    <name type="scientific">Oryza glaberrima</name>
    <name type="common">African rice</name>
    <dbReference type="NCBI Taxonomy" id="4538"/>
    <lineage>
        <taxon>Eukaryota</taxon>
        <taxon>Viridiplantae</taxon>
        <taxon>Streptophyta</taxon>
        <taxon>Embryophyta</taxon>
        <taxon>Tracheophyta</taxon>
        <taxon>Spermatophyta</taxon>
        <taxon>Magnoliopsida</taxon>
        <taxon>Liliopsida</taxon>
        <taxon>Poales</taxon>
        <taxon>Poaceae</taxon>
        <taxon>BOP clade</taxon>
        <taxon>Oryzoideae</taxon>
        <taxon>Oryzeae</taxon>
        <taxon>Oryzinae</taxon>
        <taxon>Oryza</taxon>
    </lineage>
</organism>
<dbReference type="AlphaFoldDB" id="I1QGT3"/>
<evidence type="ECO:0000313" key="3">
    <source>
        <dbReference type="EnsemblPlants" id="ORGLA08G0063400.1"/>
    </source>
</evidence>
<dbReference type="STRING" id="4538.I1QGT3"/>
<dbReference type="EnsemblPlants" id="ORGLA08G0063400.1">
    <property type="protein sequence ID" value="ORGLA08G0063400.1"/>
    <property type="gene ID" value="ORGLA08G0063400"/>
</dbReference>
<feature type="chain" id="PRO_5003649996" evidence="2">
    <location>
        <begin position="17"/>
        <end position="367"/>
    </location>
</feature>
<feature type="signal peptide" evidence="2">
    <location>
        <begin position="1"/>
        <end position="16"/>
    </location>
</feature>
<evidence type="ECO:0000256" key="1">
    <source>
        <dbReference type="SAM" id="MobiDB-lite"/>
    </source>
</evidence>
<accession>I1QGT3</accession>
<protein>
    <submittedName>
        <fullName evidence="3">Uncharacterized protein</fullName>
    </submittedName>
</protein>
<keyword evidence="4" id="KW-1185">Reference proteome</keyword>
<evidence type="ECO:0000313" key="4">
    <source>
        <dbReference type="Proteomes" id="UP000007306"/>
    </source>
</evidence>
<feature type="compositionally biased region" description="Basic residues" evidence="1">
    <location>
        <begin position="310"/>
        <end position="321"/>
    </location>
</feature>
<feature type="compositionally biased region" description="Low complexity" evidence="1">
    <location>
        <begin position="280"/>
        <end position="298"/>
    </location>
</feature>
<reference evidence="3" key="1">
    <citation type="submission" date="2015-06" db="UniProtKB">
        <authorList>
            <consortium name="EnsemblPlants"/>
        </authorList>
    </citation>
    <scope>IDENTIFICATION</scope>
</reference>
<proteinExistence type="predicted"/>
<evidence type="ECO:0000256" key="2">
    <source>
        <dbReference type="SAM" id="SignalP"/>
    </source>
</evidence>
<dbReference type="Gramene" id="ORGLA08G0063400.1">
    <property type="protein sequence ID" value="ORGLA08G0063400.1"/>
    <property type="gene ID" value="ORGLA08G0063400"/>
</dbReference>
<feature type="compositionally biased region" description="Basic and acidic residues" evidence="1">
    <location>
        <begin position="220"/>
        <end position="236"/>
    </location>
</feature>